<organism evidence="2 3">
    <name type="scientific">Punica granatum</name>
    <name type="common">Pomegranate</name>
    <dbReference type="NCBI Taxonomy" id="22663"/>
    <lineage>
        <taxon>Eukaryota</taxon>
        <taxon>Viridiplantae</taxon>
        <taxon>Streptophyta</taxon>
        <taxon>Embryophyta</taxon>
        <taxon>Tracheophyta</taxon>
        <taxon>Spermatophyta</taxon>
        <taxon>Magnoliopsida</taxon>
        <taxon>eudicotyledons</taxon>
        <taxon>Gunneridae</taxon>
        <taxon>Pentapetalae</taxon>
        <taxon>rosids</taxon>
        <taxon>malvids</taxon>
        <taxon>Myrtales</taxon>
        <taxon>Lythraceae</taxon>
        <taxon>Punica</taxon>
    </lineage>
</organism>
<dbReference type="InterPro" id="IPR035897">
    <property type="entry name" value="Toll_tir_struct_dom_sf"/>
</dbReference>
<dbReference type="InterPro" id="IPR000157">
    <property type="entry name" value="TIR_dom"/>
</dbReference>
<comment type="caution">
    <text evidence="2">The sequence shown here is derived from an EMBL/GenBank/DDBJ whole genome shotgun (WGS) entry which is preliminary data.</text>
</comment>
<dbReference type="GO" id="GO:0007165">
    <property type="term" value="P:signal transduction"/>
    <property type="evidence" value="ECO:0007669"/>
    <property type="project" value="InterPro"/>
</dbReference>
<evidence type="ECO:0000313" key="3">
    <source>
        <dbReference type="Proteomes" id="UP000233551"/>
    </source>
</evidence>
<dbReference type="Proteomes" id="UP000233551">
    <property type="component" value="Unassembled WGS sequence"/>
</dbReference>
<evidence type="ECO:0000259" key="1">
    <source>
        <dbReference type="Pfam" id="PF01582"/>
    </source>
</evidence>
<dbReference type="Pfam" id="PF01582">
    <property type="entry name" value="TIR"/>
    <property type="match status" value="1"/>
</dbReference>
<sequence length="78" mass="8249">MASCPTYAALYWVGINAFIDEEGVRGGDVIASSILYGIKKSRISIAILSDPCEVASDTCEVTKAAMASLLKSRIHLGV</sequence>
<evidence type="ECO:0000313" key="2">
    <source>
        <dbReference type="EMBL" id="PKI49075.1"/>
    </source>
</evidence>
<dbReference type="AlphaFoldDB" id="A0A2I0IYP2"/>
<name>A0A2I0IYP2_PUNGR</name>
<dbReference type="Gene3D" id="3.40.50.10140">
    <property type="entry name" value="Toll/interleukin-1 receptor homology (TIR) domain"/>
    <property type="match status" value="1"/>
</dbReference>
<keyword evidence="3" id="KW-1185">Reference proteome</keyword>
<proteinExistence type="predicted"/>
<accession>A0A2I0IYP2</accession>
<reference evidence="2 3" key="1">
    <citation type="submission" date="2017-11" db="EMBL/GenBank/DDBJ databases">
        <title>De-novo sequencing of pomegranate (Punica granatum L.) genome.</title>
        <authorList>
            <person name="Akparov Z."/>
            <person name="Amiraslanov A."/>
            <person name="Hajiyeva S."/>
            <person name="Abbasov M."/>
            <person name="Kaur K."/>
            <person name="Hamwieh A."/>
            <person name="Solovyev V."/>
            <person name="Salamov A."/>
            <person name="Braich B."/>
            <person name="Kosarev P."/>
            <person name="Mahmoud A."/>
            <person name="Hajiyev E."/>
            <person name="Babayeva S."/>
            <person name="Izzatullayeva V."/>
            <person name="Mammadov A."/>
            <person name="Mammadov A."/>
            <person name="Sharifova S."/>
            <person name="Ojaghi J."/>
            <person name="Eynullazada K."/>
            <person name="Bayramov B."/>
            <person name="Abdulazimova A."/>
            <person name="Shahmuradov I."/>
        </authorList>
    </citation>
    <scope>NUCLEOTIDE SEQUENCE [LARGE SCALE GENOMIC DNA]</scope>
    <source>
        <strain evidence="3">cv. AG2017</strain>
        <tissue evidence="2">Leaf</tissue>
    </source>
</reference>
<dbReference type="EMBL" id="PGOL01002290">
    <property type="protein sequence ID" value="PKI49075.1"/>
    <property type="molecule type" value="Genomic_DNA"/>
</dbReference>
<protein>
    <recommendedName>
        <fullName evidence="1">TIR domain-containing protein</fullName>
    </recommendedName>
</protein>
<feature type="domain" description="TIR" evidence="1">
    <location>
        <begin position="7"/>
        <end position="50"/>
    </location>
</feature>
<gene>
    <name evidence="2" type="ORF">CRG98_030527</name>
</gene>
<dbReference type="SUPFAM" id="SSF52200">
    <property type="entry name" value="Toll/Interleukin receptor TIR domain"/>
    <property type="match status" value="1"/>
</dbReference>